<dbReference type="Proteomes" id="UP001367508">
    <property type="component" value="Unassembled WGS sequence"/>
</dbReference>
<comment type="caution">
    <text evidence="1">The sequence shown here is derived from an EMBL/GenBank/DDBJ whole genome shotgun (WGS) entry which is preliminary data.</text>
</comment>
<name>A0AAN9QRB5_CANGL</name>
<reference evidence="1 2" key="1">
    <citation type="submission" date="2024-01" db="EMBL/GenBank/DDBJ databases">
        <title>The genomes of 5 underutilized Papilionoideae crops provide insights into root nodulation and disease resistanc.</title>
        <authorList>
            <person name="Jiang F."/>
        </authorList>
    </citation>
    <scope>NUCLEOTIDE SEQUENCE [LARGE SCALE GENOMIC DNA]</scope>
    <source>
        <strain evidence="1">LVBAO_FW01</strain>
        <tissue evidence="1">Leaves</tissue>
    </source>
</reference>
<accession>A0AAN9QRB5</accession>
<evidence type="ECO:0000313" key="1">
    <source>
        <dbReference type="EMBL" id="KAK7344987.1"/>
    </source>
</evidence>
<organism evidence="1 2">
    <name type="scientific">Canavalia gladiata</name>
    <name type="common">Sword bean</name>
    <name type="synonym">Dolichos gladiatus</name>
    <dbReference type="NCBI Taxonomy" id="3824"/>
    <lineage>
        <taxon>Eukaryota</taxon>
        <taxon>Viridiplantae</taxon>
        <taxon>Streptophyta</taxon>
        <taxon>Embryophyta</taxon>
        <taxon>Tracheophyta</taxon>
        <taxon>Spermatophyta</taxon>
        <taxon>Magnoliopsida</taxon>
        <taxon>eudicotyledons</taxon>
        <taxon>Gunneridae</taxon>
        <taxon>Pentapetalae</taxon>
        <taxon>rosids</taxon>
        <taxon>fabids</taxon>
        <taxon>Fabales</taxon>
        <taxon>Fabaceae</taxon>
        <taxon>Papilionoideae</taxon>
        <taxon>50 kb inversion clade</taxon>
        <taxon>NPAAA clade</taxon>
        <taxon>indigoferoid/millettioid clade</taxon>
        <taxon>Phaseoleae</taxon>
        <taxon>Canavalia</taxon>
    </lineage>
</organism>
<gene>
    <name evidence="1" type="ORF">VNO77_15312</name>
</gene>
<dbReference type="AlphaFoldDB" id="A0AAN9QRB5"/>
<evidence type="ECO:0000313" key="2">
    <source>
        <dbReference type="Proteomes" id="UP001367508"/>
    </source>
</evidence>
<proteinExistence type="predicted"/>
<keyword evidence="2" id="KW-1185">Reference proteome</keyword>
<sequence length="213" mass="23698">MACSLPKRQCHSFIVWKLLNSYAIPLRLSGCRVAQSSVRGIRTPAPGAATARLPPGHGHHLVSTLPIICLRPQIVGLFNEIEIHWIDVHGHFSPACKRDQRPYSPPDMLFAFVLDHSINLAYEAVISSIQQGTRFRMNSPGPWIPDLTSNLIEHANEHPHIKADKDIMSIGSIENLSIIRAHCRGPMEILRCALGVSKGSCMALPKAHLYWRP</sequence>
<protein>
    <submittedName>
        <fullName evidence="1">Uncharacterized protein</fullName>
    </submittedName>
</protein>
<dbReference type="EMBL" id="JAYMYQ010000003">
    <property type="protein sequence ID" value="KAK7344987.1"/>
    <property type="molecule type" value="Genomic_DNA"/>
</dbReference>